<sequence length="264" mass="28823">MISKNLFFLTLLFPAAFAAPIGDSSNNEGLVKRAGGSRNDPVHATFDITGWEDIAEENCYAMLCIRNGDRVYQRVATETASDLNYRQSGAAFHPFYESQLGSRHTEQINADTTSAEEFPWKSTQQGGENGYVFPATIEQQRVQGAAIGHGYAGVVNFNEWFSITFTGAGMGDYCRALFSNPPDTSICKKKDHKQALFGTPNVNISNRAYQVVKTGKTPYAFKHVSGDYDGKITKRGETSETPEEAGSEKTGPSEDSVTKQGATL</sequence>
<organism evidence="3 4">
    <name type="scientific">Penicillium cinerascens</name>
    <dbReference type="NCBI Taxonomy" id="70096"/>
    <lineage>
        <taxon>Eukaryota</taxon>
        <taxon>Fungi</taxon>
        <taxon>Dikarya</taxon>
        <taxon>Ascomycota</taxon>
        <taxon>Pezizomycotina</taxon>
        <taxon>Eurotiomycetes</taxon>
        <taxon>Eurotiomycetidae</taxon>
        <taxon>Eurotiales</taxon>
        <taxon>Aspergillaceae</taxon>
        <taxon>Penicillium</taxon>
    </lineage>
</organism>
<accession>A0A9W9JJA7</accession>
<keyword evidence="4" id="KW-1185">Reference proteome</keyword>
<dbReference type="EMBL" id="JAPQKR010000015">
    <property type="protein sequence ID" value="KAJ5195301.1"/>
    <property type="molecule type" value="Genomic_DNA"/>
</dbReference>
<feature type="compositionally biased region" description="Basic and acidic residues" evidence="1">
    <location>
        <begin position="229"/>
        <end position="238"/>
    </location>
</feature>
<dbReference type="AlphaFoldDB" id="A0A9W9JJA7"/>
<dbReference type="Proteomes" id="UP001150904">
    <property type="component" value="Unassembled WGS sequence"/>
</dbReference>
<feature type="signal peptide" evidence="2">
    <location>
        <begin position="1"/>
        <end position="18"/>
    </location>
</feature>
<feature type="compositionally biased region" description="Polar residues" evidence="1">
    <location>
        <begin position="253"/>
        <end position="264"/>
    </location>
</feature>
<keyword evidence="2" id="KW-0732">Signal</keyword>
<gene>
    <name evidence="3" type="ORF">N7498_008739</name>
</gene>
<evidence type="ECO:0000313" key="4">
    <source>
        <dbReference type="Proteomes" id="UP001150904"/>
    </source>
</evidence>
<feature type="chain" id="PRO_5040942627" evidence="2">
    <location>
        <begin position="19"/>
        <end position="264"/>
    </location>
</feature>
<dbReference type="GeneID" id="83183102"/>
<evidence type="ECO:0000256" key="1">
    <source>
        <dbReference type="SAM" id="MobiDB-lite"/>
    </source>
</evidence>
<evidence type="ECO:0000313" key="3">
    <source>
        <dbReference type="EMBL" id="KAJ5195301.1"/>
    </source>
</evidence>
<feature type="region of interest" description="Disordered" evidence="1">
    <location>
        <begin position="229"/>
        <end position="264"/>
    </location>
</feature>
<comment type="caution">
    <text evidence="3">The sequence shown here is derived from an EMBL/GenBank/DDBJ whole genome shotgun (WGS) entry which is preliminary data.</text>
</comment>
<name>A0A9W9JJA7_9EURO</name>
<reference evidence="3" key="2">
    <citation type="journal article" date="2023" name="IMA Fungus">
        <title>Comparative genomic study of the Penicillium genus elucidates a diverse pangenome and 15 lateral gene transfer events.</title>
        <authorList>
            <person name="Petersen C."/>
            <person name="Sorensen T."/>
            <person name="Nielsen M.R."/>
            <person name="Sondergaard T.E."/>
            <person name="Sorensen J.L."/>
            <person name="Fitzpatrick D.A."/>
            <person name="Frisvad J.C."/>
            <person name="Nielsen K.L."/>
        </authorList>
    </citation>
    <scope>NUCLEOTIDE SEQUENCE</scope>
    <source>
        <strain evidence="3">IBT 15544</strain>
    </source>
</reference>
<evidence type="ECO:0000256" key="2">
    <source>
        <dbReference type="SAM" id="SignalP"/>
    </source>
</evidence>
<dbReference type="RefSeq" id="XP_058305789.1">
    <property type="nucleotide sequence ID" value="XM_058455801.1"/>
</dbReference>
<protein>
    <submittedName>
        <fullName evidence="3">Uncharacterized protein</fullName>
    </submittedName>
</protein>
<dbReference type="OrthoDB" id="2748312at2759"/>
<reference evidence="3" key="1">
    <citation type="submission" date="2022-12" db="EMBL/GenBank/DDBJ databases">
        <authorList>
            <person name="Petersen C."/>
        </authorList>
    </citation>
    <scope>NUCLEOTIDE SEQUENCE</scope>
    <source>
        <strain evidence="3">IBT 15544</strain>
    </source>
</reference>
<proteinExistence type="predicted"/>